<reference evidence="1 2" key="1">
    <citation type="submission" date="2017-06" db="EMBL/GenBank/DDBJ databases">
        <authorList>
            <person name="Kim H.J."/>
            <person name="Triplett B.A."/>
        </authorList>
    </citation>
    <scope>NUCLEOTIDE SEQUENCE [LARGE SCALE GENOMIC DNA]</scope>
    <source>
        <strain evidence="1 2">DS15</strain>
    </source>
</reference>
<gene>
    <name evidence="1" type="ORF">SAMN06295955_11435</name>
</gene>
<dbReference type="AlphaFoldDB" id="A0A239KFV1"/>
<organism evidence="1 2">
    <name type="scientific">Sphingopyxis indica</name>
    <dbReference type="NCBI Taxonomy" id="436663"/>
    <lineage>
        <taxon>Bacteria</taxon>
        <taxon>Pseudomonadati</taxon>
        <taxon>Pseudomonadota</taxon>
        <taxon>Alphaproteobacteria</taxon>
        <taxon>Sphingomonadales</taxon>
        <taxon>Sphingomonadaceae</taxon>
        <taxon>Sphingopyxis</taxon>
    </lineage>
</organism>
<dbReference type="RefSeq" id="WP_245836878.1">
    <property type="nucleotide sequence ID" value="NZ_FZPA01000014.1"/>
</dbReference>
<dbReference type="EMBL" id="FZPA01000014">
    <property type="protein sequence ID" value="SNT17197.1"/>
    <property type="molecule type" value="Genomic_DNA"/>
</dbReference>
<proteinExistence type="predicted"/>
<name>A0A239KFV1_9SPHN</name>
<protein>
    <submittedName>
        <fullName evidence="1">Uncharacterized protein</fullName>
    </submittedName>
</protein>
<keyword evidence="2" id="KW-1185">Reference proteome</keyword>
<sequence>MIAWSPAAPMRPACPHRRLRRLLARELPHGLALGASTLRQWASASFVGARHIFPCAFAAGEAEPLRRSLAAHLEAVEWRLAGHVVADIAVESDAAGAMLRIEVLTVED</sequence>
<evidence type="ECO:0000313" key="2">
    <source>
        <dbReference type="Proteomes" id="UP000198339"/>
    </source>
</evidence>
<evidence type="ECO:0000313" key="1">
    <source>
        <dbReference type="EMBL" id="SNT17197.1"/>
    </source>
</evidence>
<accession>A0A239KFV1</accession>
<dbReference type="Proteomes" id="UP000198339">
    <property type="component" value="Unassembled WGS sequence"/>
</dbReference>